<keyword evidence="2" id="KW-1185">Reference proteome</keyword>
<organism evidence="1 2">
    <name type="scientific">Streptomyces violaceus</name>
    <name type="common">Streptomyces venezuelae</name>
    <dbReference type="NCBI Taxonomy" id="1936"/>
    <lineage>
        <taxon>Bacteria</taxon>
        <taxon>Bacillati</taxon>
        <taxon>Actinomycetota</taxon>
        <taxon>Actinomycetes</taxon>
        <taxon>Kitasatosporales</taxon>
        <taxon>Streptomycetaceae</taxon>
        <taxon>Streptomyces</taxon>
    </lineage>
</organism>
<protein>
    <submittedName>
        <fullName evidence="1">Uncharacterized protein</fullName>
    </submittedName>
</protein>
<evidence type="ECO:0000313" key="2">
    <source>
        <dbReference type="Proteomes" id="UP001341259"/>
    </source>
</evidence>
<gene>
    <name evidence="1" type="ORF">OHB29_42460</name>
</gene>
<reference evidence="1 2" key="1">
    <citation type="submission" date="2022-10" db="EMBL/GenBank/DDBJ databases">
        <title>The complete genomes of actinobacterial strains from the NBC collection.</title>
        <authorList>
            <person name="Joergensen T.S."/>
            <person name="Alvarez Arevalo M."/>
            <person name="Sterndorff E.B."/>
            <person name="Faurdal D."/>
            <person name="Vuksanovic O."/>
            <person name="Mourched A.-S."/>
            <person name="Charusanti P."/>
            <person name="Shaw S."/>
            <person name="Blin K."/>
            <person name="Weber T."/>
        </authorList>
    </citation>
    <scope>NUCLEOTIDE SEQUENCE [LARGE SCALE GENOMIC DNA]</scope>
    <source>
        <strain evidence="1 2">NBC_00456</strain>
    </source>
</reference>
<name>A0ABZ1P4V3_STRVL</name>
<dbReference type="Proteomes" id="UP001341259">
    <property type="component" value="Chromosome"/>
</dbReference>
<evidence type="ECO:0000313" key="1">
    <source>
        <dbReference type="EMBL" id="WUG99083.1"/>
    </source>
</evidence>
<proteinExistence type="predicted"/>
<accession>A0ABZ1P4V3</accession>
<sequence length="41" mass="4450">MIYVLATVALILTTPAWGKILWLLAAATALRTAVQYARHAP</sequence>
<dbReference type="RefSeq" id="WP_328347526.1">
    <property type="nucleotide sequence ID" value="NZ_CP107906.1"/>
</dbReference>
<dbReference type="EMBL" id="CP107906">
    <property type="protein sequence ID" value="WUG99083.1"/>
    <property type="molecule type" value="Genomic_DNA"/>
</dbReference>